<dbReference type="Proteomes" id="UP001281761">
    <property type="component" value="Unassembled WGS sequence"/>
</dbReference>
<evidence type="ECO:0000313" key="3">
    <source>
        <dbReference type="Proteomes" id="UP001281761"/>
    </source>
</evidence>
<comment type="caution">
    <text evidence="2">The sequence shown here is derived from an EMBL/GenBank/DDBJ whole genome shotgun (WGS) entry which is preliminary data.</text>
</comment>
<keyword evidence="1" id="KW-0812">Transmembrane</keyword>
<proteinExistence type="predicted"/>
<name>A0ABQ9XNB6_9EUKA</name>
<keyword evidence="1" id="KW-1133">Transmembrane helix</keyword>
<sequence length="89" mass="9669">MVSKGLACSACCSGFSLLCAFALAMQGLGHFFELPVGEPITHKEFRNLAIYSWIAAGIWIVIGAICGILALRLRKKAKKAEESLNVRKE</sequence>
<keyword evidence="1" id="KW-0472">Membrane</keyword>
<organism evidence="2 3">
    <name type="scientific">Blattamonas nauphoetae</name>
    <dbReference type="NCBI Taxonomy" id="2049346"/>
    <lineage>
        <taxon>Eukaryota</taxon>
        <taxon>Metamonada</taxon>
        <taxon>Preaxostyla</taxon>
        <taxon>Oxymonadida</taxon>
        <taxon>Blattamonas</taxon>
    </lineage>
</organism>
<evidence type="ECO:0000313" key="2">
    <source>
        <dbReference type="EMBL" id="KAK2952107.1"/>
    </source>
</evidence>
<dbReference type="EMBL" id="JARBJD010000108">
    <property type="protein sequence ID" value="KAK2952107.1"/>
    <property type="molecule type" value="Genomic_DNA"/>
</dbReference>
<evidence type="ECO:0000256" key="1">
    <source>
        <dbReference type="SAM" id="Phobius"/>
    </source>
</evidence>
<reference evidence="2 3" key="1">
    <citation type="journal article" date="2022" name="bioRxiv">
        <title>Genomics of Preaxostyla Flagellates Illuminates Evolutionary Transitions and the Path Towards Mitochondrial Loss.</title>
        <authorList>
            <person name="Novak L.V.F."/>
            <person name="Treitli S.C."/>
            <person name="Pyrih J."/>
            <person name="Halakuc P."/>
            <person name="Pipaliya S.V."/>
            <person name="Vacek V."/>
            <person name="Brzon O."/>
            <person name="Soukal P."/>
            <person name="Eme L."/>
            <person name="Dacks J.B."/>
            <person name="Karnkowska A."/>
            <person name="Elias M."/>
            <person name="Hampl V."/>
        </authorList>
    </citation>
    <scope>NUCLEOTIDE SEQUENCE [LARGE SCALE GENOMIC DNA]</scope>
    <source>
        <strain evidence="2">NAU3</strain>
        <tissue evidence="2">Gut</tissue>
    </source>
</reference>
<accession>A0ABQ9XNB6</accession>
<gene>
    <name evidence="2" type="ORF">BLNAU_12958</name>
</gene>
<evidence type="ECO:0008006" key="4">
    <source>
        <dbReference type="Google" id="ProtNLM"/>
    </source>
</evidence>
<protein>
    <recommendedName>
        <fullName evidence="4">Transmembrane protein</fullName>
    </recommendedName>
</protein>
<keyword evidence="3" id="KW-1185">Reference proteome</keyword>
<feature type="transmembrane region" description="Helical" evidence="1">
    <location>
        <begin position="48"/>
        <end position="71"/>
    </location>
</feature>